<evidence type="ECO:0000313" key="7">
    <source>
        <dbReference type="EMBL" id="MFC0263507.1"/>
    </source>
</evidence>
<dbReference type="InterPro" id="IPR009908">
    <property type="entry name" value="Methylamine_util_MauE"/>
</dbReference>
<name>A0ABV6FUM0_9BACT</name>
<evidence type="ECO:0000259" key="6">
    <source>
        <dbReference type="Pfam" id="PF07291"/>
    </source>
</evidence>
<comment type="caution">
    <text evidence="7">The sequence shown here is derived from an EMBL/GenBank/DDBJ whole genome shotgun (WGS) entry which is preliminary data.</text>
</comment>
<keyword evidence="3 5" id="KW-1133">Transmembrane helix</keyword>
<dbReference type="Pfam" id="PF07291">
    <property type="entry name" value="MauE"/>
    <property type="match status" value="1"/>
</dbReference>
<reference evidence="7 8" key="1">
    <citation type="submission" date="2024-09" db="EMBL/GenBank/DDBJ databases">
        <authorList>
            <person name="Sun Q."/>
            <person name="Mori K."/>
        </authorList>
    </citation>
    <scope>NUCLEOTIDE SEQUENCE [LARGE SCALE GENOMIC DNA]</scope>
    <source>
        <strain evidence="7 8">CCM 7650</strain>
    </source>
</reference>
<evidence type="ECO:0000256" key="1">
    <source>
        <dbReference type="ARBA" id="ARBA00004141"/>
    </source>
</evidence>
<keyword evidence="4 5" id="KW-0472">Membrane</keyword>
<comment type="subcellular location">
    <subcellularLocation>
        <location evidence="1">Membrane</location>
        <topology evidence="1">Multi-pass membrane protein</topology>
    </subcellularLocation>
</comment>
<evidence type="ECO:0000256" key="4">
    <source>
        <dbReference type="ARBA" id="ARBA00023136"/>
    </source>
</evidence>
<keyword evidence="8" id="KW-1185">Reference proteome</keyword>
<organism evidence="7 8">
    <name type="scientific">Fontibacter flavus</name>
    <dbReference type="NCBI Taxonomy" id="654838"/>
    <lineage>
        <taxon>Bacteria</taxon>
        <taxon>Pseudomonadati</taxon>
        <taxon>Bacteroidota</taxon>
        <taxon>Cytophagia</taxon>
        <taxon>Cytophagales</taxon>
        <taxon>Cyclobacteriaceae</taxon>
        <taxon>Fontibacter</taxon>
    </lineage>
</organism>
<evidence type="ECO:0000256" key="2">
    <source>
        <dbReference type="ARBA" id="ARBA00022692"/>
    </source>
</evidence>
<protein>
    <submittedName>
        <fullName evidence="7">MauE/DoxX family redox-associated membrane protein</fullName>
    </submittedName>
</protein>
<feature type="domain" description="Methylamine utilisation protein MauE" evidence="6">
    <location>
        <begin position="22"/>
        <end position="145"/>
    </location>
</feature>
<evidence type="ECO:0000256" key="5">
    <source>
        <dbReference type="SAM" id="Phobius"/>
    </source>
</evidence>
<proteinExistence type="predicted"/>
<keyword evidence="2 5" id="KW-0812">Transmembrane</keyword>
<feature type="transmembrane region" description="Helical" evidence="5">
    <location>
        <begin position="88"/>
        <end position="110"/>
    </location>
</feature>
<gene>
    <name evidence="7" type="ORF">ACFFIP_12520</name>
</gene>
<evidence type="ECO:0000313" key="8">
    <source>
        <dbReference type="Proteomes" id="UP001589797"/>
    </source>
</evidence>
<sequence length="160" mass="18166">MKGVLNRTQEVENMRKESLKVELISLLLALLFVYTGLSKLIDWYGTKNSLFNQVFPEWMAEAILYGLPPLEVSVAVMLLVGKWRTWGLWLSVVLMGLFTAYIGLVLTGIFGRIPCSCGGVLDSLGWWEHLGFNVVVLGMAVWGVWVKKREMRSERLEARD</sequence>
<feature type="transmembrane region" description="Helical" evidence="5">
    <location>
        <begin position="62"/>
        <end position="81"/>
    </location>
</feature>
<feature type="transmembrane region" description="Helical" evidence="5">
    <location>
        <begin position="21"/>
        <end position="42"/>
    </location>
</feature>
<dbReference type="Proteomes" id="UP001589797">
    <property type="component" value="Unassembled WGS sequence"/>
</dbReference>
<accession>A0ABV6FUM0</accession>
<evidence type="ECO:0000256" key="3">
    <source>
        <dbReference type="ARBA" id="ARBA00022989"/>
    </source>
</evidence>
<feature type="transmembrane region" description="Helical" evidence="5">
    <location>
        <begin position="130"/>
        <end position="146"/>
    </location>
</feature>
<dbReference type="EMBL" id="JBHLWI010000035">
    <property type="protein sequence ID" value="MFC0263507.1"/>
    <property type="molecule type" value="Genomic_DNA"/>
</dbReference>